<organism evidence="2 3">
    <name type="scientific">Sporolactobacillus inulinus</name>
    <dbReference type="NCBI Taxonomy" id="2078"/>
    <lineage>
        <taxon>Bacteria</taxon>
        <taxon>Bacillati</taxon>
        <taxon>Bacillota</taxon>
        <taxon>Bacilli</taxon>
        <taxon>Bacillales</taxon>
        <taxon>Sporolactobacillaceae</taxon>
        <taxon>Sporolactobacillus</taxon>
    </lineage>
</organism>
<dbReference type="Pfam" id="PF02381">
    <property type="entry name" value="MraZ"/>
    <property type="match status" value="1"/>
</dbReference>
<evidence type="ECO:0000259" key="1">
    <source>
        <dbReference type="Pfam" id="PF02381"/>
    </source>
</evidence>
<dbReference type="GO" id="GO:0051301">
    <property type="term" value="P:cell division"/>
    <property type="evidence" value="ECO:0007669"/>
    <property type="project" value="UniProtKB-KW"/>
</dbReference>
<keyword evidence="2" id="KW-0132">Cell division</keyword>
<keyword evidence="2" id="KW-0131">Cell cycle</keyword>
<gene>
    <name evidence="2" type="ORF">NBRC111894_2015</name>
</gene>
<comment type="caution">
    <text evidence="2">The sequence shown here is derived from an EMBL/GenBank/DDBJ whole genome shotgun (WGS) entry which is preliminary data.</text>
</comment>
<accession>A0A4Y1ZBZ8</accession>
<dbReference type="Proteomes" id="UP000319716">
    <property type="component" value="Unassembled WGS sequence"/>
</dbReference>
<dbReference type="InterPro" id="IPR037914">
    <property type="entry name" value="SpoVT-AbrB_sf"/>
</dbReference>
<reference evidence="2 3" key="1">
    <citation type="submission" date="2017-11" db="EMBL/GenBank/DDBJ databases">
        <title>Draft Genome Sequence of Sporolactobacillus inulinus NBRC 111894 Isolated from Koso, a Japanese Sugar-Vegetable Fermented Beverage.</title>
        <authorList>
            <person name="Chiou T.Y."/>
            <person name="Oshima K."/>
            <person name="Suda W."/>
            <person name="Hattori M."/>
            <person name="Takahashi T."/>
        </authorList>
    </citation>
    <scope>NUCLEOTIDE SEQUENCE [LARGE SCALE GENOMIC DNA]</scope>
    <source>
        <strain evidence="2 3">NBRC111894</strain>
    </source>
</reference>
<protein>
    <submittedName>
        <fullName evidence="2">Cell division protein MraZ</fullName>
    </submittedName>
</protein>
<evidence type="ECO:0000313" key="2">
    <source>
        <dbReference type="EMBL" id="GAY76461.1"/>
    </source>
</evidence>
<dbReference type="InterPro" id="IPR020603">
    <property type="entry name" value="MraZ_dom"/>
</dbReference>
<dbReference type="SUPFAM" id="SSF89447">
    <property type="entry name" value="AbrB/MazE/MraZ-like"/>
    <property type="match status" value="1"/>
</dbReference>
<dbReference type="AlphaFoldDB" id="A0A4Y1ZBZ8"/>
<evidence type="ECO:0000313" key="3">
    <source>
        <dbReference type="Proteomes" id="UP000319716"/>
    </source>
</evidence>
<feature type="domain" description="MraZ" evidence="1">
    <location>
        <begin position="1"/>
        <end position="37"/>
    </location>
</feature>
<sequence length="40" mass="4754">MVIGVSTRLEIWDQEMWSRYFAQSEESFNDISESLLDLDL</sequence>
<name>A0A4Y1ZBZ8_9BACL</name>
<dbReference type="EMBL" id="BEXB01000014">
    <property type="protein sequence ID" value="GAY76461.1"/>
    <property type="molecule type" value="Genomic_DNA"/>
</dbReference>
<proteinExistence type="predicted"/>